<dbReference type="Gene3D" id="3.20.20.80">
    <property type="entry name" value="Glycosidases"/>
    <property type="match status" value="1"/>
</dbReference>
<feature type="domain" description="Beta-galactosidase trimerisation" evidence="1">
    <location>
        <begin position="375"/>
        <end position="435"/>
    </location>
</feature>
<gene>
    <name evidence="2" type="ORF">R28058_17171</name>
</gene>
<dbReference type="InterPro" id="IPR013738">
    <property type="entry name" value="Beta_galactosidase_Trimer"/>
</dbReference>
<dbReference type="AlphaFoldDB" id="A0A0C7R7F7"/>
<dbReference type="OrthoDB" id="9780891at2"/>
<evidence type="ECO:0000313" key="3">
    <source>
        <dbReference type="Proteomes" id="UP000049127"/>
    </source>
</evidence>
<dbReference type="CDD" id="cd03143">
    <property type="entry name" value="A4_beta-galactosidase_middle_domain"/>
    <property type="match status" value="1"/>
</dbReference>
<dbReference type="Pfam" id="PF14871">
    <property type="entry name" value="GHL6"/>
    <property type="match status" value="1"/>
</dbReference>
<name>A0A0C7R7F7_PARSO</name>
<dbReference type="SUPFAM" id="SSF51445">
    <property type="entry name" value="(Trans)glycosidases"/>
    <property type="match status" value="1"/>
</dbReference>
<dbReference type="EMBL" id="CEKZ01000003">
    <property type="protein sequence ID" value="CEQ03984.1"/>
    <property type="molecule type" value="Genomic_DNA"/>
</dbReference>
<dbReference type="InterPro" id="IPR017853">
    <property type="entry name" value="GH"/>
</dbReference>
<organism evidence="2 3">
    <name type="scientific">Paraclostridium sordellii</name>
    <name type="common">Clostridium sordellii</name>
    <dbReference type="NCBI Taxonomy" id="1505"/>
    <lineage>
        <taxon>Bacteria</taxon>
        <taxon>Bacillati</taxon>
        <taxon>Bacillota</taxon>
        <taxon>Clostridia</taxon>
        <taxon>Peptostreptococcales</taxon>
        <taxon>Peptostreptococcaceae</taxon>
        <taxon>Paraclostridium</taxon>
    </lineage>
</organism>
<evidence type="ECO:0000313" key="2">
    <source>
        <dbReference type="EMBL" id="CEQ03984.1"/>
    </source>
</evidence>
<dbReference type="InterPro" id="IPR028212">
    <property type="entry name" value="GHL6"/>
</dbReference>
<proteinExistence type="predicted"/>
<reference evidence="2 3" key="1">
    <citation type="submission" date="2015-01" db="EMBL/GenBank/DDBJ databases">
        <authorList>
            <person name="Aslett A.Martin."/>
            <person name="De Silva Nishadi"/>
        </authorList>
    </citation>
    <scope>NUCLEOTIDE SEQUENCE [LARGE SCALE GENOMIC DNA]</scope>
    <source>
        <strain evidence="2 3">R28058</strain>
    </source>
</reference>
<dbReference type="SUPFAM" id="SSF52317">
    <property type="entry name" value="Class I glutamine amidotransferase-like"/>
    <property type="match status" value="1"/>
</dbReference>
<dbReference type="GO" id="GO:0005975">
    <property type="term" value="P:carbohydrate metabolic process"/>
    <property type="evidence" value="ECO:0007669"/>
    <property type="project" value="InterPro"/>
</dbReference>
<dbReference type="Proteomes" id="UP000049127">
    <property type="component" value="Unassembled WGS sequence"/>
</dbReference>
<dbReference type="Pfam" id="PF08532">
    <property type="entry name" value="Glyco_hydro_42M"/>
    <property type="match status" value="1"/>
</dbReference>
<accession>A0A0C7R7F7</accession>
<dbReference type="Gene3D" id="3.40.50.880">
    <property type="match status" value="1"/>
</dbReference>
<evidence type="ECO:0000259" key="1">
    <source>
        <dbReference type="Pfam" id="PF08532"/>
    </source>
</evidence>
<dbReference type="RefSeq" id="WP_055342095.1">
    <property type="nucleotide sequence ID" value="NZ_CEKZ01000003.1"/>
</dbReference>
<protein>
    <submittedName>
        <fullName evidence="2">Beta-galactosidase trimerisation domain</fullName>
    </submittedName>
</protein>
<dbReference type="InterPro" id="IPR029062">
    <property type="entry name" value="Class_I_gatase-like"/>
</dbReference>
<sequence>MGKLNFRQVHLDFHTSEYINNVGENFNSDEFAQTLNESCVNSITCFARCHHGWLYYPSKNNQEMIHPNLKNKNLLIEQIKACHKLDIKVPIYTTVQWDGYISSRFPQWLSRDVNGDVICTQNVEKPHFYDTICLNSPYREYFKEHIIDIIESVGAKNIDGFFMDILFAVDCSCDYCKEKMKKLNIDTNIKEERIAYSNQMLNEFRMEITNLIKSKVEDATIFYNSSHIGPKFWNSLDAFTHLELESLPGGGWGYDHFPTTVRFSRLLGKEILGMTGKFHTYWGDFHSLKNQAALEFECFNMLAQGCKCSIGDQLHPSGELSESAYDLIGKVYKSVKEKEQYLSNIEVISEIGVLTPEAFNNTNKTSQALIGSVRMLQELSYQFDIIDMNIDFNRYKLIIIPDEIKGSYKLKEKLEEYVKNGGKVIGTYDSLDLDEEIDFFGNKRLGKSKYDRDFIIPNDIIGKNLPKEEFVMYLGKIDISTCKSSIVLNTIKPYFNRGEENKFCSHQHSPSSKEIGNPAATIYNNKLYFAHPIFSIYRKNGAKWCKEITKDAINLLMENKLISHNGPSTILTTIQKDLDKKGYILHILHYITEKKSQDIYTIEDIIPLFDIEFSLEIGNFDISSIRKYNNEENIDFIKEDNKIKFKVDKIYGHEMIIIR</sequence>
<dbReference type="GO" id="GO:0004565">
    <property type="term" value="F:beta-galactosidase activity"/>
    <property type="evidence" value="ECO:0007669"/>
    <property type="project" value="InterPro"/>
</dbReference>